<dbReference type="PROSITE" id="PS51762">
    <property type="entry name" value="GH16_2"/>
    <property type="match status" value="1"/>
</dbReference>
<comment type="similarity">
    <text evidence="1">Belongs to the glycosyl hydrolase 16 family.</text>
</comment>
<dbReference type="InterPro" id="IPR000757">
    <property type="entry name" value="Beta-glucanase-like"/>
</dbReference>
<organism evidence="3 4">
    <name type="scientific">Paracraurococcus lichenis</name>
    <dbReference type="NCBI Taxonomy" id="3064888"/>
    <lineage>
        <taxon>Bacteria</taxon>
        <taxon>Pseudomonadati</taxon>
        <taxon>Pseudomonadota</taxon>
        <taxon>Alphaproteobacteria</taxon>
        <taxon>Acetobacterales</taxon>
        <taxon>Roseomonadaceae</taxon>
        <taxon>Paracraurococcus</taxon>
    </lineage>
</organism>
<keyword evidence="4" id="KW-1185">Reference proteome</keyword>
<evidence type="ECO:0000313" key="4">
    <source>
        <dbReference type="Proteomes" id="UP001243009"/>
    </source>
</evidence>
<comment type="caution">
    <text evidence="3">The sequence shown here is derived from an EMBL/GenBank/DDBJ whole genome shotgun (WGS) entry which is preliminary data.</text>
</comment>
<evidence type="ECO:0000313" key="3">
    <source>
        <dbReference type="EMBL" id="MDO9712358.1"/>
    </source>
</evidence>
<proteinExistence type="inferred from homology"/>
<sequence>MASPLTSTVAGAGPDTLILQVSGTPYAGVMPMFTVSVDGHQVGGVFTADADHFSGQTQAITLHGTWGPNAVVSIDYLNDGWNQLVDWSNPEAVMAVPGNDRNLIIDSATFDGVALPGGPHGIYSDTVGVNTFTTSSLAPANNTTITAHAGQSAFTDIQAQAQQFAAAGITQADIDAYQKAMTEALAGTGLNDDIYSPGVKNGGAPVAVDDKSLDFNGGHYDIKYVEDFGNGGGLFTNHWGQAGVTDGTGYSQVQTSADFSGLMIPASGPDGGLAYGLHILFGSLTPAWHSGTYAALWPSDDKWPGPEIDLVEINGDGQPYGTLHWARDGVTGQGGEANNGYSSFVYTGIDASQPHAYWVDWQKDHITFGVDDHAFKTFTDHVPQAFVDGGTNTSPGIGSKFEGVANTGTLEGYVYATPSAADTGATLSQLTGAAADSPLV</sequence>
<accession>A0ABT9E8Q5</accession>
<protein>
    <submittedName>
        <fullName evidence="3">Carbohydrate-binding domain-containing protein</fullName>
    </submittedName>
</protein>
<evidence type="ECO:0000259" key="2">
    <source>
        <dbReference type="PROSITE" id="PS51762"/>
    </source>
</evidence>
<dbReference type="RefSeq" id="WP_305107213.1">
    <property type="nucleotide sequence ID" value="NZ_JAUTWS010000046.1"/>
</dbReference>
<dbReference type="SUPFAM" id="SSF49899">
    <property type="entry name" value="Concanavalin A-like lectins/glucanases"/>
    <property type="match status" value="1"/>
</dbReference>
<name>A0ABT9E8Q5_9PROT</name>
<evidence type="ECO:0000256" key="1">
    <source>
        <dbReference type="ARBA" id="ARBA00006865"/>
    </source>
</evidence>
<dbReference type="InterPro" id="IPR013320">
    <property type="entry name" value="ConA-like_dom_sf"/>
</dbReference>
<dbReference type="Gene3D" id="2.60.120.200">
    <property type="match status" value="1"/>
</dbReference>
<reference evidence="3 4" key="1">
    <citation type="submission" date="2023-08" db="EMBL/GenBank/DDBJ databases">
        <title>The draft genome sequence of Paracraurococcus sp. LOR1-02.</title>
        <authorList>
            <person name="Kingkaew E."/>
            <person name="Tanasupawat S."/>
        </authorList>
    </citation>
    <scope>NUCLEOTIDE SEQUENCE [LARGE SCALE GENOMIC DNA]</scope>
    <source>
        <strain evidence="3 4">LOR1-02</strain>
    </source>
</reference>
<dbReference type="Gene3D" id="2.60.60.40">
    <property type="match status" value="1"/>
</dbReference>
<dbReference type="Proteomes" id="UP001243009">
    <property type="component" value="Unassembled WGS sequence"/>
</dbReference>
<dbReference type="EMBL" id="JAUTWS010000046">
    <property type="protein sequence ID" value="MDO9712358.1"/>
    <property type="molecule type" value="Genomic_DNA"/>
</dbReference>
<gene>
    <name evidence="3" type="ORF">Q7A36_28710</name>
</gene>
<feature type="domain" description="GH16" evidence="2">
    <location>
        <begin position="199"/>
        <end position="422"/>
    </location>
</feature>
<dbReference type="InterPro" id="IPR031768">
    <property type="entry name" value="CBM60_xylan-bd"/>
</dbReference>
<dbReference type="Pfam" id="PF16841">
    <property type="entry name" value="CBM60"/>
    <property type="match status" value="1"/>
</dbReference>
<dbReference type="Pfam" id="PF00722">
    <property type="entry name" value="Glyco_hydro_16"/>
    <property type="match status" value="1"/>
</dbReference>